<evidence type="ECO:0000256" key="5">
    <source>
        <dbReference type="SAM" id="MobiDB-lite"/>
    </source>
</evidence>
<feature type="region of interest" description="Disordered" evidence="5">
    <location>
        <begin position="246"/>
        <end position="296"/>
    </location>
</feature>
<keyword evidence="3" id="KW-0862">Zinc</keyword>
<dbReference type="GO" id="GO:0006357">
    <property type="term" value="P:regulation of transcription by RNA polymerase II"/>
    <property type="evidence" value="ECO:0007669"/>
    <property type="project" value="TreeGrafter"/>
</dbReference>
<dbReference type="PANTHER" id="PTHR34396">
    <property type="entry name" value="OS03G0264950 PROTEIN-RELATED"/>
    <property type="match status" value="1"/>
</dbReference>
<dbReference type="GO" id="GO:0005634">
    <property type="term" value="C:nucleus"/>
    <property type="evidence" value="ECO:0007669"/>
    <property type="project" value="TreeGrafter"/>
</dbReference>
<dbReference type="SUPFAM" id="SSF140996">
    <property type="entry name" value="Hermes dimerisation domain"/>
    <property type="match status" value="1"/>
</dbReference>
<dbReference type="PROSITE" id="PS50808">
    <property type="entry name" value="ZF_BED"/>
    <property type="match status" value="1"/>
</dbReference>
<evidence type="ECO:0000256" key="3">
    <source>
        <dbReference type="ARBA" id="ARBA00022833"/>
    </source>
</evidence>
<evidence type="ECO:0000313" key="8">
    <source>
        <dbReference type="Proteomes" id="UP000734854"/>
    </source>
</evidence>
<keyword evidence="8" id="KW-1185">Reference proteome</keyword>
<feature type="compositionally biased region" description="Polar residues" evidence="5">
    <location>
        <begin position="278"/>
        <end position="293"/>
    </location>
</feature>
<dbReference type="GO" id="GO:0008270">
    <property type="term" value="F:zinc ion binding"/>
    <property type="evidence" value="ECO:0007669"/>
    <property type="project" value="UniProtKB-KW"/>
</dbReference>
<evidence type="ECO:0000256" key="1">
    <source>
        <dbReference type="ARBA" id="ARBA00022723"/>
    </source>
</evidence>
<dbReference type="InterPro" id="IPR053031">
    <property type="entry name" value="Cuticle_assoc_protein"/>
</dbReference>
<evidence type="ECO:0000256" key="2">
    <source>
        <dbReference type="ARBA" id="ARBA00022771"/>
    </source>
</evidence>
<dbReference type="SUPFAM" id="SSF57667">
    <property type="entry name" value="beta-beta-alpha zinc fingers"/>
    <property type="match status" value="1"/>
</dbReference>
<dbReference type="PANTHER" id="PTHR34396:SF25">
    <property type="entry name" value="BOUNDARY ELEMENT ASSOCIATED FACTOR"/>
    <property type="match status" value="1"/>
</dbReference>
<protein>
    <recommendedName>
        <fullName evidence="6">BED-type domain-containing protein</fullName>
    </recommendedName>
</protein>
<dbReference type="AlphaFoldDB" id="A0A8J5BU71"/>
<feature type="domain" description="BED-type" evidence="6">
    <location>
        <begin position="23"/>
        <end position="82"/>
    </location>
</feature>
<dbReference type="EMBL" id="JACMSC010000183">
    <property type="protein sequence ID" value="KAG6466252.1"/>
    <property type="molecule type" value="Genomic_DNA"/>
</dbReference>
<evidence type="ECO:0000259" key="6">
    <source>
        <dbReference type="PROSITE" id="PS50808"/>
    </source>
</evidence>
<keyword evidence="2 4" id="KW-0863">Zinc-finger</keyword>
<reference evidence="7 8" key="1">
    <citation type="submission" date="2020-08" db="EMBL/GenBank/DDBJ databases">
        <title>Plant Genome Project.</title>
        <authorList>
            <person name="Zhang R.-G."/>
        </authorList>
    </citation>
    <scope>NUCLEOTIDE SEQUENCE [LARGE SCALE GENOMIC DNA]</scope>
    <source>
        <tissue evidence="7">Rhizome</tissue>
    </source>
</reference>
<sequence length="422" mass="46757">MTSVAADASPSTDATPSAIGTRKLTSDVWNHFRRKKINGMDKAICNYCEKPLSGNSKHGTTHLREHFKICPRRTVSDIRQKILIKEKNKGDFVIKGFQFDQEASRCMLAEMIILHEYPLTIVEHHGFRKLLASLQPLFKVPCRNTIKSDILKLYDYEKTKVLSLLECNRATSSQETKAYYSSIEYDEDTIDVDGLEMVEECLSQDMDMSGLLLLYSSPGENRKVKMGHGVSCGGGQSSLGYLFGSGEAPKSAGESAEPVQKPAFKSTGEPAEPLQKPTPATQVDNKQIPTGTPFNEGASYSGRRLFPWFPVCVKVNPKATDSLGDPEEGLAVYNVGRTHMHSKPIARAVQCSSAAMFCCVAPTFHDWRSLISQIEELEFSLFQAARQMRSSLPLDTSCFGGSACLHVLGGEKWVQDPKQWLD</sequence>
<accession>A0A8J5BU71</accession>
<gene>
    <name evidence="7" type="ORF">ZIOFF_075971</name>
</gene>
<organism evidence="7 8">
    <name type="scientific">Zingiber officinale</name>
    <name type="common">Ginger</name>
    <name type="synonym">Amomum zingiber</name>
    <dbReference type="NCBI Taxonomy" id="94328"/>
    <lineage>
        <taxon>Eukaryota</taxon>
        <taxon>Viridiplantae</taxon>
        <taxon>Streptophyta</taxon>
        <taxon>Embryophyta</taxon>
        <taxon>Tracheophyta</taxon>
        <taxon>Spermatophyta</taxon>
        <taxon>Magnoliopsida</taxon>
        <taxon>Liliopsida</taxon>
        <taxon>Zingiberales</taxon>
        <taxon>Zingiberaceae</taxon>
        <taxon>Zingiber</taxon>
    </lineage>
</organism>
<dbReference type="GO" id="GO:1990837">
    <property type="term" value="F:sequence-specific double-stranded DNA binding"/>
    <property type="evidence" value="ECO:0007669"/>
    <property type="project" value="TreeGrafter"/>
</dbReference>
<name>A0A8J5BU71_ZINOF</name>
<evidence type="ECO:0000313" key="7">
    <source>
        <dbReference type="EMBL" id="KAG6466252.1"/>
    </source>
</evidence>
<keyword evidence="1" id="KW-0479">Metal-binding</keyword>
<comment type="caution">
    <text evidence="7">The sequence shown here is derived from an EMBL/GenBank/DDBJ whole genome shotgun (WGS) entry which is preliminary data.</text>
</comment>
<dbReference type="SMART" id="SM00614">
    <property type="entry name" value="ZnF_BED"/>
    <property type="match status" value="1"/>
</dbReference>
<dbReference type="Pfam" id="PF02892">
    <property type="entry name" value="zf-BED"/>
    <property type="match status" value="1"/>
</dbReference>
<evidence type="ECO:0000256" key="4">
    <source>
        <dbReference type="PROSITE-ProRule" id="PRU00027"/>
    </source>
</evidence>
<dbReference type="InterPro" id="IPR036236">
    <property type="entry name" value="Znf_C2H2_sf"/>
</dbReference>
<dbReference type="InterPro" id="IPR003656">
    <property type="entry name" value="Znf_BED"/>
</dbReference>
<proteinExistence type="predicted"/>
<dbReference type="Proteomes" id="UP000734854">
    <property type="component" value="Unassembled WGS sequence"/>
</dbReference>